<dbReference type="PANTHER" id="PTHR35791">
    <property type="entry name" value="UPF0754 MEMBRANE PROTEIN YHEB"/>
    <property type="match status" value="1"/>
</dbReference>
<keyword evidence="3" id="KW-1185">Reference proteome</keyword>
<sequence>MLESIFQDLLQNPHYLLMPLVAGFVGYITKVLALEMMFKPLEFVGIKPPYLGWQGIIPATAGKMAGRATDLLVGRLFTLEELMGRLDPKRMVKELEYPIKEVSEQLVNEVGSRYMFNYWTPLPNIVKHQVVKRIQKKLPGVMEELWDEIRKNPSEYLDVKHMLVSNLVKDKRLLNEIFKNIGAKEFVFFRNAGFWFGFALGFIQLACWLVWHKAWLLPVFGGFVGLFSDWIALQMLFRPLLPTKILGFTIQGKFIARQKEVARDYAELIAKELMTPENILLEVLRGPSSDRLIQLVEEQVEKAGKEQLGVAHPLVKLAMGSKKYDEMRDYLIERVVEWMPEVSDKIGDYAEDALDINNTVVQRMDLLTPEEFEGMLRPAFKENEKVVVLAGAVLGFIIGELQVHMML</sequence>
<evidence type="ECO:0000313" key="2">
    <source>
        <dbReference type="EMBL" id="MBD2859595.1"/>
    </source>
</evidence>
<dbReference type="PANTHER" id="PTHR35791:SF1">
    <property type="entry name" value="UPF0754 MEMBRANE PROTEIN YHEB"/>
    <property type="match status" value="1"/>
</dbReference>
<organism evidence="2 3">
    <name type="scientific">Spongiibacter pelagi</name>
    <dbReference type="NCBI Taxonomy" id="2760804"/>
    <lineage>
        <taxon>Bacteria</taxon>
        <taxon>Pseudomonadati</taxon>
        <taxon>Pseudomonadota</taxon>
        <taxon>Gammaproteobacteria</taxon>
        <taxon>Cellvibrionales</taxon>
        <taxon>Spongiibacteraceae</taxon>
        <taxon>Spongiibacter</taxon>
    </lineage>
</organism>
<dbReference type="Proteomes" id="UP000610558">
    <property type="component" value="Unassembled WGS sequence"/>
</dbReference>
<proteinExistence type="predicted"/>
<protein>
    <submittedName>
        <fullName evidence="2">DUF445 domain-containing protein</fullName>
    </submittedName>
</protein>
<accession>A0A927GWL8</accession>
<gene>
    <name evidence="2" type="ORF">IB286_11315</name>
</gene>
<evidence type="ECO:0000256" key="1">
    <source>
        <dbReference type="SAM" id="Phobius"/>
    </source>
</evidence>
<reference evidence="2" key="1">
    <citation type="submission" date="2020-09" db="EMBL/GenBank/DDBJ databases">
        <authorList>
            <person name="Yoon J.-W."/>
        </authorList>
    </citation>
    <scope>NUCLEOTIDE SEQUENCE</scope>
    <source>
        <strain evidence="2">KMU-158</strain>
    </source>
</reference>
<dbReference type="RefSeq" id="WP_190765604.1">
    <property type="nucleotide sequence ID" value="NZ_JACXLD010000006.1"/>
</dbReference>
<comment type="caution">
    <text evidence="2">The sequence shown here is derived from an EMBL/GenBank/DDBJ whole genome shotgun (WGS) entry which is preliminary data.</text>
</comment>
<name>A0A927GWL8_9GAMM</name>
<evidence type="ECO:0000313" key="3">
    <source>
        <dbReference type="Proteomes" id="UP000610558"/>
    </source>
</evidence>
<feature type="transmembrane region" description="Helical" evidence="1">
    <location>
        <begin position="192"/>
        <end position="211"/>
    </location>
</feature>
<dbReference type="AlphaFoldDB" id="A0A927GWL8"/>
<feature type="transmembrane region" description="Helical" evidence="1">
    <location>
        <begin position="386"/>
        <end position="405"/>
    </location>
</feature>
<keyword evidence="1" id="KW-1133">Transmembrane helix</keyword>
<dbReference type="EMBL" id="JACXLD010000006">
    <property type="protein sequence ID" value="MBD2859595.1"/>
    <property type="molecule type" value="Genomic_DNA"/>
</dbReference>
<feature type="transmembrane region" description="Helical" evidence="1">
    <location>
        <begin position="15"/>
        <end position="33"/>
    </location>
</feature>
<keyword evidence="1" id="KW-0472">Membrane</keyword>
<keyword evidence="1" id="KW-0812">Transmembrane</keyword>
<feature type="transmembrane region" description="Helical" evidence="1">
    <location>
        <begin position="217"/>
        <end position="237"/>
    </location>
</feature>